<protein>
    <recommendedName>
        <fullName evidence="3">Late embryogenesis abundant protein Lea5</fullName>
    </recommendedName>
</protein>
<gene>
    <name evidence="1" type="ORF">Ahy_A04g020835</name>
</gene>
<proteinExistence type="predicted"/>
<organism evidence="1 2">
    <name type="scientific">Arachis hypogaea</name>
    <name type="common">Peanut</name>
    <dbReference type="NCBI Taxonomy" id="3818"/>
    <lineage>
        <taxon>Eukaryota</taxon>
        <taxon>Viridiplantae</taxon>
        <taxon>Streptophyta</taxon>
        <taxon>Embryophyta</taxon>
        <taxon>Tracheophyta</taxon>
        <taxon>Spermatophyta</taxon>
        <taxon>Magnoliopsida</taxon>
        <taxon>eudicotyledons</taxon>
        <taxon>Gunneridae</taxon>
        <taxon>Pentapetalae</taxon>
        <taxon>rosids</taxon>
        <taxon>fabids</taxon>
        <taxon>Fabales</taxon>
        <taxon>Fabaceae</taxon>
        <taxon>Papilionoideae</taxon>
        <taxon>50 kb inversion clade</taxon>
        <taxon>dalbergioids sensu lato</taxon>
        <taxon>Dalbergieae</taxon>
        <taxon>Pterocarpus clade</taxon>
        <taxon>Arachis</taxon>
    </lineage>
</organism>
<name>A0A445DIQ1_ARAHY</name>
<dbReference type="EMBL" id="SDMP01000004">
    <property type="protein sequence ID" value="RYR63049.1"/>
    <property type="molecule type" value="Genomic_DNA"/>
</dbReference>
<evidence type="ECO:0000313" key="1">
    <source>
        <dbReference type="EMBL" id="RYR63049.1"/>
    </source>
</evidence>
<dbReference type="Proteomes" id="UP000289738">
    <property type="component" value="Chromosome A04"/>
</dbReference>
<keyword evidence="2" id="KW-1185">Reference proteome</keyword>
<dbReference type="Pfam" id="PF03242">
    <property type="entry name" value="LEA_3a"/>
    <property type="match status" value="1"/>
</dbReference>
<evidence type="ECO:0008006" key="3">
    <source>
        <dbReference type="Google" id="ProtNLM"/>
    </source>
</evidence>
<dbReference type="InterPro" id="IPR004926">
    <property type="entry name" value="LEA_3a"/>
</dbReference>
<dbReference type="AlphaFoldDB" id="A0A445DIQ1"/>
<dbReference type="STRING" id="3818.A0A445DIQ1"/>
<dbReference type="PANTHER" id="PTHR33509">
    <property type="entry name" value="LATE EMBRYOGENIS ABUNDANT PROTEIN 2-RELATED"/>
    <property type="match status" value="1"/>
</dbReference>
<dbReference type="PANTHER" id="PTHR33509:SF34">
    <property type="entry name" value="LATE EMBRYOGENIS ABUNDANT PROTEIN 41"/>
    <property type="match status" value="1"/>
</dbReference>
<dbReference type="OrthoDB" id="1693956at2759"/>
<comment type="caution">
    <text evidence="1">The sequence shown here is derived from an EMBL/GenBank/DDBJ whole genome shotgun (WGS) entry which is preliminary data.</text>
</comment>
<evidence type="ECO:0000313" key="2">
    <source>
        <dbReference type="Proteomes" id="UP000289738"/>
    </source>
</evidence>
<dbReference type="GO" id="GO:0005739">
    <property type="term" value="C:mitochondrion"/>
    <property type="evidence" value="ECO:0007669"/>
    <property type="project" value="TreeGrafter"/>
</dbReference>
<sequence length="107" mass="11873">MPRFLSQANRFLTLLSLPHRRGYGVASNVSTRVGLDRMVNRNDMVGKIEDKDVGSKDGSKASSAWAPDPVTGYYRPINHANEIDPVELRNMLLNHRVRSTSSSTSST</sequence>
<dbReference type="GO" id="GO:0006950">
    <property type="term" value="P:response to stress"/>
    <property type="evidence" value="ECO:0007669"/>
    <property type="project" value="TreeGrafter"/>
</dbReference>
<accession>A0A445DIQ1</accession>
<reference evidence="1 2" key="1">
    <citation type="submission" date="2019-01" db="EMBL/GenBank/DDBJ databases">
        <title>Sequencing of cultivated peanut Arachis hypogaea provides insights into genome evolution and oil improvement.</title>
        <authorList>
            <person name="Chen X."/>
        </authorList>
    </citation>
    <scope>NUCLEOTIDE SEQUENCE [LARGE SCALE GENOMIC DNA]</scope>
    <source>
        <strain evidence="2">cv. Fuhuasheng</strain>
        <tissue evidence="1">Leaves</tissue>
    </source>
</reference>
<dbReference type="Gramene" id="arahy.Tifrunner.gnm2.ann2.Ah04g126700.1">
    <property type="protein sequence ID" value="arahy.Tifrunner.gnm2.ann2.Ah04g126700.1-CDS"/>
    <property type="gene ID" value="arahy.Tifrunner.gnm2.ann2.Ah04g126700"/>
</dbReference>